<dbReference type="Gene3D" id="1.25.40.10">
    <property type="entry name" value="Tetratricopeptide repeat domain"/>
    <property type="match status" value="1"/>
</dbReference>
<reference evidence="1 2" key="1">
    <citation type="submission" date="2020-08" db="EMBL/GenBank/DDBJ databases">
        <title>Genomic Encyclopedia of Type Strains, Phase III (KMG-III): the genomes of soil and plant-associated and newly described type strains.</title>
        <authorList>
            <person name="Whitman W."/>
        </authorList>
    </citation>
    <scope>NUCLEOTIDE SEQUENCE [LARGE SCALE GENOMIC DNA]</scope>
    <source>
        <strain evidence="1 2">CECT 8640</strain>
    </source>
</reference>
<proteinExistence type="predicted"/>
<evidence type="ECO:0000313" key="2">
    <source>
        <dbReference type="Proteomes" id="UP000547510"/>
    </source>
</evidence>
<dbReference type="EMBL" id="JACHJN010000014">
    <property type="protein sequence ID" value="MBB5960186.1"/>
    <property type="molecule type" value="Genomic_DNA"/>
</dbReference>
<comment type="caution">
    <text evidence="1">The sequence shown here is derived from an EMBL/GenBank/DDBJ whole genome shotgun (WGS) entry which is preliminary data.</text>
</comment>
<name>A0A841CXW5_9PSEU</name>
<gene>
    <name evidence="1" type="ORF">FHS29_006809</name>
</gene>
<dbReference type="SUPFAM" id="SSF48452">
    <property type="entry name" value="TPR-like"/>
    <property type="match status" value="1"/>
</dbReference>
<protein>
    <submittedName>
        <fullName evidence="1">Tetratricopeptide (TPR) repeat protein</fullName>
    </submittedName>
</protein>
<dbReference type="Proteomes" id="UP000547510">
    <property type="component" value="Unassembled WGS sequence"/>
</dbReference>
<dbReference type="InterPro" id="IPR011990">
    <property type="entry name" value="TPR-like_helical_dom_sf"/>
</dbReference>
<organism evidence="1 2">
    <name type="scientific">Saccharothrix tamanrassetensis</name>
    <dbReference type="NCBI Taxonomy" id="1051531"/>
    <lineage>
        <taxon>Bacteria</taxon>
        <taxon>Bacillati</taxon>
        <taxon>Actinomycetota</taxon>
        <taxon>Actinomycetes</taxon>
        <taxon>Pseudonocardiales</taxon>
        <taxon>Pseudonocardiaceae</taxon>
        <taxon>Saccharothrix</taxon>
    </lineage>
</organism>
<keyword evidence="2" id="KW-1185">Reference proteome</keyword>
<dbReference type="AlphaFoldDB" id="A0A841CXW5"/>
<dbReference type="RefSeq" id="WP_184698155.1">
    <property type="nucleotide sequence ID" value="NZ_JACHJN010000014.1"/>
</dbReference>
<evidence type="ECO:0000313" key="1">
    <source>
        <dbReference type="EMBL" id="MBB5960186.1"/>
    </source>
</evidence>
<sequence length="315" mass="34243">MAEQDRVPARIGVGDVVRLEAETERLRGLDYRHGGGSCRDSVIATAAWNDQLLRAKATATARSRLHVALADVHNLAGWTCFDTGLEQAATKHWDRALELGAVVGHQDLIANIHYRAGRMRLHNGRRRDALEVFDLGVVAAKRARSHHATAMLRANQAWAHAGLGDQGMALIRLRQAYEEFAQATVSAVPSWARFFDETDLSALTGVVHTELARTVDPCHTATAIPALTAAILGYPDGMTRSRALSLIALTANHLLDNDFAHADLVGRRAVAAAGRVSSIRVADRLQPLRHLAGRYRGDPHARQLAARIAAFTPVL</sequence>
<accession>A0A841CXW5</accession>